<keyword evidence="1" id="KW-0812">Transmembrane</keyword>
<dbReference type="AlphaFoldDB" id="A0A6C0L219"/>
<evidence type="ECO:0000256" key="1">
    <source>
        <dbReference type="SAM" id="Phobius"/>
    </source>
</evidence>
<organism evidence="2">
    <name type="scientific">viral metagenome</name>
    <dbReference type="NCBI Taxonomy" id="1070528"/>
    <lineage>
        <taxon>unclassified sequences</taxon>
        <taxon>metagenomes</taxon>
        <taxon>organismal metagenomes</taxon>
    </lineage>
</organism>
<proteinExistence type="predicted"/>
<feature type="transmembrane region" description="Helical" evidence="1">
    <location>
        <begin position="6"/>
        <end position="28"/>
    </location>
</feature>
<keyword evidence="1" id="KW-1133">Transmembrane helix</keyword>
<accession>A0A6C0L219</accession>
<dbReference type="EMBL" id="MN741019">
    <property type="protein sequence ID" value="QHU22917.1"/>
    <property type="molecule type" value="Genomic_DNA"/>
</dbReference>
<protein>
    <submittedName>
        <fullName evidence="2">Uncharacterized protein</fullName>
    </submittedName>
</protein>
<evidence type="ECO:0000313" key="2">
    <source>
        <dbReference type="EMBL" id="QHU22917.1"/>
    </source>
</evidence>
<keyword evidence="1" id="KW-0472">Membrane</keyword>
<name>A0A6C0L219_9ZZZZ</name>
<reference evidence="2" key="1">
    <citation type="journal article" date="2020" name="Nature">
        <title>Giant virus diversity and host interactions through global metagenomics.</title>
        <authorList>
            <person name="Schulz F."/>
            <person name="Roux S."/>
            <person name="Paez-Espino D."/>
            <person name="Jungbluth S."/>
            <person name="Walsh D.A."/>
            <person name="Denef V.J."/>
            <person name="McMahon K.D."/>
            <person name="Konstantinidis K.T."/>
            <person name="Eloe-Fadrosh E.A."/>
            <person name="Kyrpides N.C."/>
            <person name="Woyke T."/>
        </authorList>
    </citation>
    <scope>NUCLEOTIDE SEQUENCE</scope>
    <source>
        <strain evidence="2">GVMAG-S-ERX555907-63</strain>
    </source>
</reference>
<sequence>MITDIIRLLLFAIIIVAFICFYESDYIIKESMQTKETKDDEKLDSIESVKERDSLKNWLKKEGTELYNINSTSTKITDLISEN</sequence>